<feature type="transmembrane region" description="Helical" evidence="7">
    <location>
        <begin position="614"/>
        <end position="633"/>
    </location>
</feature>
<comment type="caution">
    <text evidence="9">The sequence shown here is derived from an EMBL/GenBank/DDBJ whole genome shotgun (WGS) entry which is preliminary data.</text>
</comment>
<dbReference type="AlphaFoldDB" id="A0A5N0TIH7"/>
<keyword evidence="2" id="KW-1003">Cell membrane</keyword>
<evidence type="ECO:0000259" key="8">
    <source>
        <dbReference type="PROSITE" id="PS50156"/>
    </source>
</evidence>
<dbReference type="InterPro" id="IPR050545">
    <property type="entry name" value="Mycobact_MmpL"/>
</dbReference>
<keyword evidence="5 7" id="KW-0472">Membrane</keyword>
<feature type="transmembrane region" description="Helical" evidence="7">
    <location>
        <begin position="323"/>
        <end position="345"/>
    </location>
</feature>
<sequence>MAQLLYRIGRFAARRAWLVLSGWILVLALAGGAFLAFGGTLAQSFSIPGTETERVNDRLADALPDLTGATASVVFSAEDGSLDAGQEARIAEVMDEVAEVEGVAGVVDPFATETQRTEQAAQLDAGRAQLDAGREQLDAAQAQLDAGQAQLDAAIAQAQAAGVAEQAAAQFAAQQAQLDAGRAEIAQNRATLDEQSAALSDGAALLDAAAEIRTVSADGGTAIGTIMFDDDMFTLAPEVKSEVAALLDDAGIPGVTLDYSSTITSTVEGLIGPGEIVGVLIAALVLLLMMRALLPAVTPLISSVIGVGVGVAGSLAFSDVVDMASVTPVLGVMLGLAVGIDYSLFILNRHRKQVLAGMDLQESIGLANGTAGNAVVFAGSTVIVALVALLVTGIPFLGVMGIVGAACVLIAVLVSITVTPALLGLMKVRVLRRGLRDRIGHPDHAPAEIHPMRTGRTLGAAALAIIALLVIAIPALSMRLGLPDGSSEATDTTQYQAYKTVTEQFGPGQNGPILVVAEMPQPVSEDERVRTQVDVVEQLMAQDGVVAVAPAAVSEDGAVFAFQVLPEDGPSSAGTEALVHELRALSPLNGEIELGVAGQASGNIDVSEKLADALPIYLVVVVGLSLIIMVVVFRSLLVPVIATAGYVLSLFAALGAVTAIYQWGWLADVFGVHDPGPVLSFAPIIIMGVLFGLAMDYQLFLVSGMREAYVHGMSARRSVVAGLRNGRAVVTAAAIIMAAVFGGFVFSHLGMVRPLGFGLAIGVLFDAFVVRMVIVPALMHLFGDKAWWLPRWLDRIIPDVDVEGAALERAHPVPHSEPVLGSGVR</sequence>
<dbReference type="RefSeq" id="WP_150892256.1">
    <property type="nucleotide sequence ID" value="NZ_VYUY01000006.1"/>
</dbReference>
<evidence type="ECO:0000256" key="2">
    <source>
        <dbReference type="ARBA" id="ARBA00022475"/>
    </source>
</evidence>
<comment type="subcellular location">
    <subcellularLocation>
        <location evidence="1">Cell membrane</location>
        <topology evidence="1">Multi-pass membrane protein</topology>
    </subcellularLocation>
</comment>
<protein>
    <submittedName>
        <fullName evidence="9">MMPL family transporter</fullName>
    </submittedName>
</protein>
<evidence type="ECO:0000256" key="5">
    <source>
        <dbReference type="ARBA" id="ARBA00023136"/>
    </source>
</evidence>
<dbReference type="Gene3D" id="1.20.1640.10">
    <property type="entry name" value="Multidrug efflux transporter AcrB transmembrane domain"/>
    <property type="match status" value="2"/>
</dbReference>
<dbReference type="GO" id="GO:0005886">
    <property type="term" value="C:plasma membrane"/>
    <property type="evidence" value="ECO:0007669"/>
    <property type="project" value="UniProtKB-SubCell"/>
</dbReference>
<evidence type="ECO:0000256" key="3">
    <source>
        <dbReference type="ARBA" id="ARBA00022692"/>
    </source>
</evidence>
<proteinExistence type="predicted"/>
<dbReference type="SUPFAM" id="SSF82866">
    <property type="entry name" value="Multidrug efflux transporter AcrB transmembrane domain"/>
    <property type="match status" value="2"/>
</dbReference>
<feature type="transmembrane region" description="Helical" evidence="7">
    <location>
        <begin position="458"/>
        <end position="477"/>
    </location>
</feature>
<dbReference type="InterPro" id="IPR000731">
    <property type="entry name" value="SSD"/>
</dbReference>
<feature type="domain" description="SSD" evidence="8">
    <location>
        <begin position="292"/>
        <end position="425"/>
    </location>
</feature>
<feature type="transmembrane region" description="Helical" evidence="7">
    <location>
        <begin position="681"/>
        <end position="705"/>
    </location>
</feature>
<dbReference type="PANTHER" id="PTHR33406">
    <property type="entry name" value="MEMBRANE PROTEIN MJ1562-RELATED"/>
    <property type="match status" value="1"/>
</dbReference>
<evidence type="ECO:0000256" key="6">
    <source>
        <dbReference type="SAM" id="Coils"/>
    </source>
</evidence>
<feature type="transmembrane region" description="Helical" evidence="7">
    <location>
        <begin position="755"/>
        <end position="782"/>
    </location>
</feature>
<keyword evidence="3 7" id="KW-0812">Transmembrane</keyword>
<keyword evidence="10" id="KW-1185">Reference proteome</keyword>
<reference evidence="10" key="1">
    <citation type="submission" date="2019-09" db="EMBL/GenBank/DDBJ databases">
        <title>Mumia zhuanghuii sp. nov. isolated from the intestinal contents of plateau pika (Ochotona curzoniae) in the Qinghai-Tibet plateau of China.</title>
        <authorList>
            <person name="Tian Z."/>
        </authorList>
    </citation>
    <scope>NUCLEOTIDE SEQUENCE [LARGE SCALE GENOMIC DNA]</scope>
    <source>
        <strain evidence="10">L-033</strain>
    </source>
</reference>
<organism evidence="9 10">
    <name type="scientific">Microbacterium caowuchunii</name>
    <dbReference type="NCBI Taxonomy" id="2614638"/>
    <lineage>
        <taxon>Bacteria</taxon>
        <taxon>Bacillati</taxon>
        <taxon>Actinomycetota</taxon>
        <taxon>Actinomycetes</taxon>
        <taxon>Micrococcales</taxon>
        <taxon>Microbacteriaceae</taxon>
        <taxon>Microbacterium</taxon>
    </lineage>
</organism>
<dbReference type="EMBL" id="VYUY01000006">
    <property type="protein sequence ID" value="KAA9134900.1"/>
    <property type="molecule type" value="Genomic_DNA"/>
</dbReference>
<keyword evidence="4 7" id="KW-1133">Transmembrane helix</keyword>
<evidence type="ECO:0000256" key="1">
    <source>
        <dbReference type="ARBA" id="ARBA00004651"/>
    </source>
</evidence>
<evidence type="ECO:0000313" key="9">
    <source>
        <dbReference type="EMBL" id="KAA9134900.1"/>
    </source>
</evidence>
<dbReference type="InterPro" id="IPR004869">
    <property type="entry name" value="MMPL_dom"/>
</dbReference>
<dbReference type="Pfam" id="PF03176">
    <property type="entry name" value="MMPL"/>
    <property type="match status" value="2"/>
</dbReference>
<evidence type="ECO:0000256" key="7">
    <source>
        <dbReference type="SAM" id="Phobius"/>
    </source>
</evidence>
<feature type="transmembrane region" description="Helical" evidence="7">
    <location>
        <begin position="296"/>
        <end position="317"/>
    </location>
</feature>
<dbReference type="PANTHER" id="PTHR33406:SF13">
    <property type="entry name" value="MEMBRANE PROTEIN YDFJ"/>
    <property type="match status" value="1"/>
</dbReference>
<keyword evidence="6" id="KW-0175">Coiled coil</keyword>
<feature type="transmembrane region" description="Helical" evidence="7">
    <location>
        <begin position="366"/>
        <end position="391"/>
    </location>
</feature>
<gene>
    <name evidence="9" type="ORF">F6B40_04190</name>
</gene>
<feature type="coiled-coil region" evidence="6">
    <location>
        <begin position="123"/>
        <end position="157"/>
    </location>
</feature>
<dbReference type="PROSITE" id="PS50156">
    <property type="entry name" value="SSD"/>
    <property type="match status" value="1"/>
</dbReference>
<evidence type="ECO:0000256" key="4">
    <source>
        <dbReference type="ARBA" id="ARBA00022989"/>
    </source>
</evidence>
<evidence type="ECO:0000313" key="10">
    <source>
        <dbReference type="Proteomes" id="UP000326838"/>
    </source>
</evidence>
<feature type="transmembrane region" description="Helical" evidence="7">
    <location>
        <begin position="270"/>
        <end position="289"/>
    </location>
</feature>
<feature type="transmembrane region" description="Helical" evidence="7">
    <location>
        <begin position="397"/>
        <end position="426"/>
    </location>
</feature>
<name>A0A5N0TIH7_9MICO</name>
<dbReference type="Proteomes" id="UP000326838">
    <property type="component" value="Unassembled WGS sequence"/>
</dbReference>
<accession>A0A5N0TIH7</accession>
<feature type="transmembrane region" description="Helical" evidence="7">
    <location>
        <begin position="640"/>
        <end position="661"/>
    </location>
</feature>
<feature type="transmembrane region" description="Helical" evidence="7">
    <location>
        <begin position="726"/>
        <end position="749"/>
    </location>
</feature>